<dbReference type="SUPFAM" id="SSF56801">
    <property type="entry name" value="Acetyl-CoA synthetase-like"/>
    <property type="match status" value="1"/>
</dbReference>
<dbReference type="InterPro" id="IPR000873">
    <property type="entry name" value="AMP-dep_synth/lig_dom"/>
</dbReference>
<protein>
    <recommendedName>
        <fullName evidence="3">long-chain-fatty-acid--CoA ligase</fullName>
        <ecNumber evidence="3">6.2.1.3</ecNumber>
    </recommendedName>
</protein>
<feature type="domain" description="AMP-dependent synthetase/ligase" evidence="4">
    <location>
        <begin position="88"/>
        <end position="477"/>
    </location>
</feature>
<keyword evidence="1" id="KW-0436">Ligase</keyword>
<evidence type="ECO:0000313" key="6">
    <source>
        <dbReference type="Proteomes" id="UP000694569"/>
    </source>
</evidence>
<dbReference type="PANTHER" id="PTHR43272:SF110">
    <property type="entry name" value="LONG-CHAIN-FATTY-ACID--COA LIGASE ACSBG2"/>
    <property type="match status" value="1"/>
</dbReference>
<dbReference type="AlphaFoldDB" id="A0A8C5RAI1"/>
<dbReference type="GO" id="GO:0004467">
    <property type="term" value="F:long-chain fatty acid-CoA ligase activity"/>
    <property type="evidence" value="ECO:0007669"/>
    <property type="project" value="UniProtKB-EC"/>
</dbReference>
<dbReference type="GO" id="GO:0005783">
    <property type="term" value="C:endoplasmic reticulum"/>
    <property type="evidence" value="ECO:0007669"/>
    <property type="project" value="TreeGrafter"/>
</dbReference>
<evidence type="ECO:0000256" key="3">
    <source>
        <dbReference type="ARBA" id="ARBA00026121"/>
    </source>
</evidence>
<keyword evidence="2" id="KW-0276">Fatty acid metabolism</keyword>
<evidence type="ECO:0000259" key="4">
    <source>
        <dbReference type="Pfam" id="PF00501"/>
    </source>
</evidence>
<dbReference type="Pfam" id="PF00501">
    <property type="entry name" value="AMP-binding"/>
    <property type="match status" value="1"/>
</dbReference>
<proteinExistence type="predicted"/>
<sequence>MDTVIVPLTLLHYRSVHASLDDGEMQTSTDRGQNLTECDLGPSEYPDGGWCLAPADALWTVRRYGAVKLRTGHSSERHLPLTVPQFFSHAVRRWNRWKALSVKRAGKWTKITYAEYESQTRSVARALLQLGLQLFHGVLILGSTSPEWFMAEIGSILAGGLAVGVDPSCSASFCQEVAIRSKAQVVIVQDPGQLEKILQVLDNLPQVKAIIQCEGQLEASKFLFTWDAFLALGTDLDDVCLNEVMESQKANQCCAVMYAAGVTEDVRGVMLSHDNITWMARSVCDHLNLGPNEVVVSYQPLNDMTVQLMDLWLPLCCGGTTYFADSNDPESSLISVLCHARPTIFLGCHAFWETVKRRLESLKKIEMLQKVPSNEQIHINLLRQARGRLLEHVQTLDRKTCVSWRDYMDKFFQLPLNFLSKLLVSNPACASLGLNHCTFCYSGTSVVPSETMDFFGNLGLKILQLYGLNESCGMHSIGHPNDPIQR</sequence>
<dbReference type="Ensembl" id="ENSLLET00000051224.1">
    <property type="protein sequence ID" value="ENSLLEP00000049304.1"/>
    <property type="gene ID" value="ENSLLEG00000031032.1"/>
</dbReference>
<keyword evidence="2" id="KW-0443">Lipid metabolism</keyword>
<dbReference type="InterPro" id="IPR042099">
    <property type="entry name" value="ANL_N_sf"/>
</dbReference>
<evidence type="ECO:0000256" key="1">
    <source>
        <dbReference type="ARBA" id="ARBA00022598"/>
    </source>
</evidence>
<evidence type="ECO:0000313" key="5">
    <source>
        <dbReference type="Ensembl" id="ENSLLEP00000049304.1"/>
    </source>
</evidence>
<dbReference type="PANTHER" id="PTHR43272">
    <property type="entry name" value="LONG-CHAIN-FATTY-ACID--COA LIGASE"/>
    <property type="match status" value="1"/>
</dbReference>
<dbReference type="Proteomes" id="UP000694569">
    <property type="component" value="Unplaced"/>
</dbReference>
<organism evidence="5 6">
    <name type="scientific">Leptobrachium leishanense</name>
    <name type="common">Leishan spiny toad</name>
    <dbReference type="NCBI Taxonomy" id="445787"/>
    <lineage>
        <taxon>Eukaryota</taxon>
        <taxon>Metazoa</taxon>
        <taxon>Chordata</taxon>
        <taxon>Craniata</taxon>
        <taxon>Vertebrata</taxon>
        <taxon>Euteleostomi</taxon>
        <taxon>Amphibia</taxon>
        <taxon>Batrachia</taxon>
        <taxon>Anura</taxon>
        <taxon>Pelobatoidea</taxon>
        <taxon>Megophryidae</taxon>
        <taxon>Leptobrachium</taxon>
    </lineage>
</organism>
<dbReference type="OrthoDB" id="1700726at2759"/>
<accession>A0A8C5RAI1</accession>
<evidence type="ECO:0000256" key="2">
    <source>
        <dbReference type="ARBA" id="ARBA00022832"/>
    </source>
</evidence>
<dbReference type="EC" id="6.2.1.3" evidence="3"/>
<reference evidence="5" key="1">
    <citation type="submission" date="2025-08" db="UniProtKB">
        <authorList>
            <consortium name="Ensembl"/>
        </authorList>
    </citation>
    <scope>IDENTIFICATION</scope>
</reference>
<name>A0A8C5RAI1_9ANUR</name>
<dbReference type="GO" id="GO:0016020">
    <property type="term" value="C:membrane"/>
    <property type="evidence" value="ECO:0007669"/>
    <property type="project" value="TreeGrafter"/>
</dbReference>
<dbReference type="Gene3D" id="3.40.50.12780">
    <property type="entry name" value="N-terminal domain of ligase-like"/>
    <property type="match status" value="1"/>
</dbReference>
<reference evidence="5" key="2">
    <citation type="submission" date="2025-09" db="UniProtKB">
        <authorList>
            <consortium name="Ensembl"/>
        </authorList>
    </citation>
    <scope>IDENTIFICATION</scope>
</reference>
<dbReference type="GeneTree" id="ENSGT00940000155332"/>
<keyword evidence="6" id="KW-1185">Reference proteome</keyword>